<protein>
    <submittedName>
        <fullName evidence="1">3329_t:CDS:1</fullName>
    </submittedName>
</protein>
<dbReference type="InterPro" id="IPR001128">
    <property type="entry name" value="Cyt_P450"/>
</dbReference>
<keyword evidence="2" id="KW-1185">Reference proteome</keyword>
<dbReference type="Pfam" id="PF00067">
    <property type="entry name" value="p450"/>
    <property type="match status" value="1"/>
</dbReference>
<reference evidence="1" key="1">
    <citation type="submission" date="2021-06" db="EMBL/GenBank/DDBJ databases">
        <authorList>
            <person name="Kallberg Y."/>
            <person name="Tangrot J."/>
            <person name="Rosling A."/>
        </authorList>
    </citation>
    <scope>NUCLEOTIDE SEQUENCE</scope>
    <source>
        <strain evidence="1">87-6 pot B 2015</strain>
    </source>
</reference>
<dbReference type="Proteomes" id="UP000789375">
    <property type="component" value="Unassembled WGS sequence"/>
</dbReference>
<sequence length="193" mass="22212">MFALITFIISFATIAYYIHAKNKIPKGLEGIPLISAWPIIWALFRQKHHDEIEDKMAKSVRGYDIYLSNVFGQTSVNINNPLYLKDFFTKLEDEDPPKLNMSFRGAMQEFFGDGLIFSNGDKWRTFRRLASPAFNNALSPDIVGETTFELFNFMQHNLSRPIDIFEIMQRTTVEVLGKLAFGYRFGASTDFLT</sequence>
<accession>A0A9N9EHJ0</accession>
<dbReference type="GO" id="GO:0016705">
    <property type="term" value="F:oxidoreductase activity, acting on paired donors, with incorporation or reduction of molecular oxygen"/>
    <property type="evidence" value="ECO:0007669"/>
    <property type="project" value="InterPro"/>
</dbReference>
<dbReference type="InterPro" id="IPR036396">
    <property type="entry name" value="Cyt_P450_sf"/>
</dbReference>
<dbReference type="EMBL" id="CAJVPP010006491">
    <property type="protein sequence ID" value="CAG8678831.1"/>
    <property type="molecule type" value="Genomic_DNA"/>
</dbReference>
<dbReference type="SUPFAM" id="SSF48264">
    <property type="entry name" value="Cytochrome P450"/>
    <property type="match status" value="1"/>
</dbReference>
<evidence type="ECO:0000313" key="1">
    <source>
        <dbReference type="EMBL" id="CAG8678831.1"/>
    </source>
</evidence>
<dbReference type="Gene3D" id="1.10.630.10">
    <property type="entry name" value="Cytochrome P450"/>
    <property type="match status" value="1"/>
</dbReference>
<dbReference type="GO" id="GO:0005506">
    <property type="term" value="F:iron ion binding"/>
    <property type="evidence" value="ECO:0007669"/>
    <property type="project" value="InterPro"/>
</dbReference>
<gene>
    <name evidence="1" type="ORF">FMOSSE_LOCUS12778</name>
</gene>
<dbReference type="GO" id="GO:0004497">
    <property type="term" value="F:monooxygenase activity"/>
    <property type="evidence" value="ECO:0007669"/>
    <property type="project" value="InterPro"/>
</dbReference>
<comment type="caution">
    <text evidence="1">The sequence shown here is derived from an EMBL/GenBank/DDBJ whole genome shotgun (WGS) entry which is preliminary data.</text>
</comment>
<proteinExistence type="predicted"/>
<dbReference type="AlphaFoldDB" id="A0A9N9EHJ0"/>
<evidence type="ECO:0000313" key="2">
    <source>
        <dbReference type="Proteomes" id="UP000789375"/>
    </source>
</evidence>
<dbReference type="GO" id="GO:0020037">
    <property type="term" value="F:heme binding"/>
    <property type="evidence" value="ECO:0007669"/>
    <property type="project" value="InterPro"/>
</dbReference>
<name>A0A9N9EHJ0_FUNMO</name>
<organism evidence="1 2">
    <name type="scientific">Funneliformis mosseae</name>
    <name type="common">Endomycorrhizal fungus</name>
    <name type="synonym">Glomus mosseae</name>
    <dbReference type="NCBI Taxonomy" id="27381"/>
    <lineage>
        <taxon>Eukaryota</taxon>
        <taxon>Fungi</taxon>
        <taxon>Fungi incertae sedis</taxon>
        <taxon>Mucoromycota</taxon>
        <taxon>Glomeromycotina</taxon>
        <taxon>Glomeromycetes</taxon>
        <taxon>Glomerales</taxon>
        <taxon>Glomeraceae</taxon>
        <taxon>Funneliformis</taxon>
    </lineage>
</organism>